<feature type="transmembrane region" description="Helical" evidence="1">
    <location>
        <begin position="17"/>
        <end position="39"/>
    </location>
</feature>
<keyword evidence="1" id="KW-0472">Membrane</keyword>
<name>C5LV62_PERM5</name>
<sequence>IAVAAPVLKATGSKLQAFLWTLLSAVAEPLGGILAWLILGDLLGPFSIGCMLGLTAGIMVCCARRVVRSVIFSDLYCNSQVADVR</sequence>
<proteinExistence type="predicted"/>
<dbReference type="AlphaFoldDB" id="C5LV62"/>
<keyword evidence="1" id="KW-0812">Transmembrane</keyword>
<dbReference type="GeneID" id="9045566"/>
<dbReference type="RefSeq" id="XP_002766663.1">
    <property type="nucleotide sequence ID" value="XM_002766617.1"/>
</dbReference>
<evidence type="ECO:0000313" key="3">
    <source>
        <dbReference type="Proteomes" id="UP000007800"/>
    </source>
</evidence>
<dbReference type="OrthoDB" id="262547at2759"/>
<feature type="transmembrane region" description="Helical" evidence="1">
    <location>
        <begin position="45"/>
        <end position="63"/>
    </location>
</feature>
<dbReference type="Proteomes" id="UP000007800">
    <property type="component" value="Unassembled WGS sequence"/>
</dbReference>
<organism evidence="3">
    <name type="scientific">Perkinsus marinus (strain ATCC 50983 / TXsc)</name>
    <dbReference type="NCBI Taxonomy" id="423536"/>
    <lineage>
        <taxon>Eukaryota</taxon>
        <taxon>Sar</taxon>
        <taxon>Alveolata</taxon>
        <taxon>Perkinsozoa</taxon>
        <taxon>Perkinsea</taxon>
        <taxon>Perkinsida</taxon>
        <taxon>Perkinsidae</taxon>
        <taxon>Perkinsus</taxon>
    </lineage>
</organism>
<keyword evidence="1" id="KW-1133">Transmembrane helix</keyword>
<keyword evidence="3" id="KW-1185">Reference proteome</keyword>
<evidence type="ECO:0000313" key="2">
    <source>
        <dbReference type="EMBL" id="EEQ99380.1"/>
    </source>
</evidence>
<feature type="non-terminal residue" evidence="2">
    <location>
        <position position="1"/>
    </location>
</feature>
<reference evidence="2 3" key="1">
    <citation type="submission" date="2008-07" db="EMBL/GenBank/DDBJ databases">
        <authorList>
            <person name="El-Sayed N."/>
            <person name="Caler E."/>
            <person name="Inman J."/>
            <person name="Amedeo P."/>
            <person name="Hass B."/>
            <person name="Wortman J."/>
        </authorList>
    </citation>
    <scope>NUCLEOTIDE SEQUENCE [LARGE SCALE GENOMIC DNA]</scope>
    <source>
        <strain evidence="3">ATCC 50983 / TXsc</strain>
    </source>
</reference>
<evidence type="ECO:0000256" key="1">
    <source>
        <dbReference type="SAM" id="Phobius"/>
    </source>
</evidence>
<gene>
    <name evidence="2" type="ORF">Pmar_PMAR015956</name>
</gene>
<protein>
    <submittedName>
        <fullName evidence="2">Uncharacterized protein</fullName>
    </submittedName>
</protein>
<accession>C5LV62</accession>
<dbReference type="InParanoid" id="C5LV62"/>
<dbReference type="EMBL" id="GG685779">
    <property type="protein sequence ID" value="EEQ99380.1"/>
    <property type="molecule type" value="Genomic_DNA"/>
</dbReference>
<feature type="non-terminal residue" evidence="2">
    <location>
        <position position="85"/>
    </location>
</feature>